<accession>A0A7S7LYY3</accession>
<name>A0A7S7LYY3_9BACT</name>
<proteinExistence type="predicted"/>
<evidence type="ECO:0000313" key="1">
    <source>
        <dbReference type="EMBL" id="QOY53991.1"/>
    </source>
</evidence>
<reference evidence="1 2" key="1">
    <citation type="submission" date="2020-05" db="EMBL/GenBank/DDBJ databases">
        <title>Sulfurimonas marisnigri, sp. nov., and Sulfurimonas baltica, sp. nov., manganese oxide reducing chemolithoautotrophs of the class Epsilonproteobacteria isolated from the pelagic redoxclines of the Black and Baltic Seas and emended description of the genus Sulfurimonas.</title>
        <authorList>
            <person name="Henkel J.V."/>
            <person name="Laudan C."/>
            <person name="Werner J."/>
            <person name="Neu T."/>
            <person name="Plewe S."/>
            <person name="Sproer C."/>
            <person name="Bunk B."/>
            <person name="Schulz-Vogt H.N."/>
        </authorList>
    </citation>
    <scope>NUCLEOTIDE SEQUENCE [LARGE SCALE GENOMIC DNA]</scope>
    <source>
        <strain evidence="1 2">SoZ1</strain>
    </source>
</reference>
<organism evidence="1 2">
    <name type="scientific">Candidatus Sulfurimonas marisnigri</name>
    <dbReference type="NCBI Taxonomy" id="2740405"/>
    <lineage>
        <taxon>Bacteria</taxon>
        <taxon>Pseudomonadati</taxon>
        <taxon>Campylobacterota</taxon>
        <taxon>Epsilonproteobacteria</taxon>
        <taxon>Campylobacterales</taxon>
        <taxon>Sulfurimonadaceae</taxon>
        <taxon>Sulfurimonas</taxon>
    </lineage>
</organism>
<dbReference type="RefSeq" id="WP_194365923.1">
    <property type="nucleotide sequence ID" value="NZ_CP054493.1"/>
</dbReference>
<evidence type="ECO:0000313" key="2">
    <source>
        <dbReference type="Proteomes" id="UP000593836"/>
    </source>
</evidence>
<gene>
    <name evidence="1" type="ORF">HUE87_08805</name>
</gene>
<dbReference type="Proteomes" id="UP000593836">
    <property type="component" value="Chromosome"/>
</dbReference>
<keyword evidence="2" id="KW-1185">Reference proteome</keyword>
<dbReference type="KEGG" id="smas:HUE87_08805"/>
<dbReference type="AlphaFoldDB" id="A0A7S7LYY3"/>
<dbReference type="EMBL" id="CP054493">
    <property type="protein sequence ID" value="QOY53991.1"/>
    <property type="molecule type" value="Genomic_DNA"/>
</dbReference>
<sequence length="146" mass="16632">MLNKVKNSRQQYHEKIISNLQDYSYRNKRYSIEFALAFGLCDDSNDFYDFVNSKRKTDKVIALEDNLCCVIIDCVSKEDAIKATSNLVHGFKSKKSKETLYSGVVSSIDYENDANIVASLLDILEYSISNDMKGLITDKDYMGHSV</sequence>
<evidence type="ECO:0008006" key="3">
    <source>
        <dbReference type="Google" id="ProtNLM"/>
    </source>
</evidence>
<protein>
    <recommendedName>
        <fullName evidence="3">GGDEF domain-containing protein</fullName>
    </recommendedName>
</protein>